<evidence type="ECO:0008006" key="3">
    <source>
        <dbReference type="Google" id="ProtNLM"/>
    </source>
</evidence>
<gene>
    <name evidence="1" type="ORF">Tco_0772098</name>
</gene>
<reference evidence="1" key="2">
    <citation type="submission" date="2022-01" db="EMBL/GenBank/DDBJ databases">
        <authorList>
            <person name="Yamashiro T."/>
            <person name="Shiraishi A."/>
            <person name="Satake H."/>
            <person name="Nakayama K."/>
        </authorList>
    </citation>
    <scope>NUCLEOTIDE SEQUENCE</scope>
</reference>
<accession>A0ABQ4ZI15</accession>
<organism evidence="1 2">
    <name type="scientific">Tanacetum coccineum</name>
    <dbReference type="NCBI Taxonomy" id="301880"/>
    <lineage>
        <taxon>Eukaryota</taxon>
        <taxon>Viridiplantae</taxon>
        <taxon>Streptophyta</taxon>
        <taxon>Embryophyta</taxon>
        <taxon>Tracheophyta</taxon>
        <taxon>Spermatophyta</taxon>
        <taxon>Magnoliopsida</taxon>
        <taxon>eudicotyledons</taxon>
        <taxon>Gunneridae</taxon>
        <taxon>Pentapetalae</taxon>
        <taxon>asterids</taxon>
        <taxon>campanulids</taxon>
        <taxon>Asterales</taxon>
        <taxon>Asteraceae</taxon>
        <taxon>Asteroideae</taxon>
        <taxon>Anthemideae</taxon>
        <taxon>Anthemidinae</taxon>
        <taxon>Tanacetum</taxon>
    </lineage>
</organism>
<evidence type="ECO:0000313" key="2">
    <source>
        <dbReference type="Proteomes" id="UP001151760"/>
    </source>
</evidence>
<dbReference type="Proteomes" id="UP001151760">
    <property type="component" value="Unassembled WGS sequence"/>
</dbReference>
<evidence type="ECO:0000313" key="1">
    <source>
        <dbReference type="EMBL" id="GJS89462.1"/>
    </source>
</evidence>
<keyword evidence="2" id="KW-1185">Reference proteome</keyword>
<protein>
    <recommendedName>
        <fullName evidence="3">Myb/SANT-like domain-containing protein</fullName>
    </recommendedName>
</protein>
<name>A0ABQ4ZI15_9ASTR</name>
<sequence>MEGQVVNKDDLMVLCKQAIEEFSSCSGLQPNLKMSTMFCGNIKSRVKKEIKRLQYSSFQKLWSRKLREFLREFYGAKFVYNLIDNDKEDKLVWSDNRKRDVKFSVHTVWNDFRGEGSKVECVTPPKWVVAEYGLGNVTS</sequence>
<dbReference type="EMBL" id="BQNB010011352">
    <property type="protein sequence ID" value="GJS89462.1"/>
    <property type="molecule type" value="Genomic_DNA"/>
</dbReference>
<reference evidence="1" key="1">
    <citation type="journal article" date="2022" name="Int. J. Mol. Sci.">
        <title>Draft Genome of Tanacetum Coccineum: Genomic Comparison of Closely Related Tanacetum-Family Plants.</title>
        <authorList>
            <person name="Yamashiro T."/>
            <person name="Shiraishi A."/>
            <person name="Nakayama K."/>
            <person name="Satake H."/>
        </authorList>
    </citation>
    <scope>NUCLEOTIDE SEQUENCE</scope>
</reference>
<comment type="caution">
    <text evidence="1">The sequence shown here is derived from an EMBL/GenBank/DDBJ whole genome shotgun (WGS) entry which is preliminary data.</text>
</comment>
<proteinExistence type="predicted"/>